<keyword evidence="5 9" id="KW-0812">Transmembrane</keyword>
<reference evidence="11" key="2">
    <citation type="journal article" date="2023" name="IMA Fungus">
        <title>Comparative genomic study of the Penicillium genus elucidates a diverse pangenome and 15 lateral gene transfer events.</title>
        <authorList>
            <person name="Petersen C."/>
            <person name="Sorensen T."/>
            <person name="Nielsen M.R."/>
            <person name="Sondergaard T.E."/>
            <person name="Sorensen J.L."/>
            <person name="Fitzpatrick D.A."/>
            <person name="Frisvad J.C."/>
            <person name="Nielsen K.L."/>
        </authorList>
    </citation>
    <scope>NUCLEOTIDE SEQUENCE</scope>
    <source>
        <strain evidence="11">IBT 3081</strain>
    </source>
</reference>
<evidence type="ECO:0000256" key="3">
    <source>
        <dbReference type="ARBA" id="ARBA00022448"/>
    </source>
</evidence>
<feature type="transmembrane region" description="Helical" evidence="9">
    <location>
        <begin position="316"/>
        <end position="337"/>
    </location>
</feature>
<keyword evidence="6 9" id="KW-1133">Transmembrane helix</keyword>
<evidence type="ECO:0000256" key="4">
    <source>
        <dbReference type="ARBA" id="ARBA00022475"/>
    </source>
</evidence>
<feature type="transmembrane region" description="Helical" evidence="9">
    <location>
        <begin position="143"/>
        <end position="164"/>
    </location>
</feature>
<feature type="transmembrane region" description="Helical" evidence="9">
    <location>
        <begin position="279"/>
        <end position="296"/>
    </location>
</feature>
<dbReference type="GO" id="GO:0022857">
    <property type="term" value="F:transmembrane transporter activity"/>
    <property type="evidence" value="ECO:0007669"/>
    <property type="project" value="InterPro"/>
</dbReference>
<dbReference type="PRINTS" id="PR01036">
    <property type="entry name" value="TCRTETB"/>
</dbReference>
<dbReference type="FunFam" id="1.20.1250.20:FF:000196">
    <property type="entry name" value="MFS toxin efflux pump (AflT)"/>
    <property type="match status" value="1"/>
</dbReference>
<dbReference type="Proteomes" id="UP001147752">
    <property type="component" value="Unassembled WGS sequence"/>
</dbReference>
<feature type="transmembrane region" description="Helical" evidence="9">
    <location>
        <begin position="521"/>
        <end position="543"/>
    </location>
</feature>
<evidence type="ECO:0000256" key="5">
    <source>
        <dbReference type="ARBA" id="ARBA00022692"/>
    </source>
</evidence>
<feature type="transmembrane region" description="Helical" evidence="9">
    <location>
        <begin position="118"/>
        <end position="137"/>
    </location>
</feature>
<feature type="transmembrane region" description="Helical" evidence="9">
    <location>
        <begin position="88"/>
        <end position="106"/>
    </location>
</feature>
<dbReference type="EMBL" id="JAPZBT010000001">
    <property type="protein sequence ID" value="KAJ5382834.1"/>
    <property type="molecule type" value="Genomic_DNA"/>
</dbReference>
<dbReference type="FunFam" id="1.20.1720.10:FF:000012">
    <property type="entry name" value="MFS toxin efflux pump (AflT)"/>
    <property type="match status" value="1"/>
</dbReference>
<dbReference type="Gene3D" id="1.20.1250.20">
    <property type="entry name" value="MFS general substrate transporter like domains"/>
    <property type="match status" value="1"/>
</dbReference>
<evidence type="ECO:0000256" key="8">
    <source>
        <dbReference type="ARBA" id="ARBA00023180"/>
    </source>
</evidence>
<dbReference type="InterPro" id="IPR020846">
    <property type="entry name" value="MFS_dom"/>
</dbReference>
<feature type="transmembrane region" description="Helical" evidence="9">
    <location>
        <begin position="206"/>
        <end position="226"/>
    </location>
</feature>
<evidence type="ECO:0000313" key="11">
    <source>
        <dbReference type="EMBL" id="KAJ5382834.1"/>
    </source>
</evidence>
<dbReference type="OrthoDB" id="10021397at2759"/>
<evidence type="ECO:0000256" key="2">
    <source>
        <dbReference type="ARBA" id="ARBA00007520"/>
    </source>
</evidence>
<feature type="transmembrane region" description="Helical" evidence="9">
    <location>
        <begin position="176"/>
        <end position="194"/>
    </location>
</feature>
<dbReference type="FunFam" id="1.20.1250.20:FF:000489">
    <property type="entry name" value="MFS general substrate transporter"/>
    <property type="match status" value="1"/>
</dbReference>
<dbReference type="Pfam" id="PF07690">
    <property type="entry name" value="MFS_1"/>
    <property type="match status" value="1"/>
</dbReference>
<dbReference type="GeneID" id="81457658"/>
<dbReference type="PROSITE" id="PS50850">
    <property type="entry name" value="MFS"/>
    <property type="match status" value="1"/>
</dbReference>
<protein>
    <recommendedName>
        <fullName evidence="10">Major facilitator superfamily (MFS) profile domain-containing protein</fullName>
    </recommendedName>
</protein>
<dbReference type="RefSeq" id="XP_056582610.1">
    <property type="nucleotide sequence ID" value="XM_056718475.1"/>
</dbReference>
<evidence type="ECO:0000313" key="12">
    <source>
        <dbReference type="Proteomes" id="UP001147752"/>
    </source>
</evidence>
<feature type="domain" description="Major facilitator superfamily (MFS) profile" evidence="10">
    <location>
        <begin position="53"/>
        <end position="548"/>
    </location>
</feature>
<gene>
    <name evidence="11" type="ORF">N7517_000745</name>
</gene>
<dbReference type="PANTHER" id="PTHR23501">
    <property type="entry name" value="MAJOR FACILITATOR SUPERFAMILY"/>
    <property type="match status" value="1"/>
</dbReference>
<evidence type="ECO:0000256" key="1">
    <source>
        <dbReference type="ARBA" id="ARBA00004651"/>
    </source>
</evidence>
<evidence type="ECO:0000256" key="6">
    <source>
        <dbReference type="ARBA" id="ARBA00022989"/>
    </source>
</evidence>
<keyword evidence="4" id="KW-1003">Cell membrane</keyword>
<dbReference type="InterPro" id="IPR036259">
    <property type="entry name" value="MFS_trans_sf"/>
</dbReference>
<keyword evidence="7 9" id="KW-0472">Membrane</keyword>
<keyword evidence="8" id="KW-0325">Glycoprotein</keyword>
<dbReference type="SUPFAM" id="SSF103473">
    <property type="entry name" value="MFS general substrate transporter"/>
    <property type="match status" value="1"/>
</dbReference>
<accession>A0A9W9SSQ7</accession>
<feature type="transmembrane region" description="Helical" evidence="9">
    <location>
        <begin position="246"/>
        <end position="267"/>
    </location>
</feature>
<dbReference type="PANTHER" id="PTHR23501:SF199">
    <property type="entry name" value="MFS EFFLUX TRANSPORTER INPD-RELATED"/>
    <property type="match status" value="1"/>
</dbReference>
<evidence type="ECO:0000256" key="9">
    <source>
        <dbReference type="SAM" id="Phobius"/>
    </source>
</evidence>
<feature type="transmembrane region" description="Helical" evidence="9">
    <location>
        <begin position="357"/>
        <end position="376"/>
    </location>
</feature>
<comment type="similarity">
    <text evidence="2">Belongs to the major facilitator superfamily. TCR/Tet family.</text>
</comment>
<name>A0A9W9SSQ7_9EURO</name>
<proteinExistence type="inferred from homology"/>
<dbReference type="AlphaFoldDB" id="A0A9W9SSQ7"/>
<sequence length="564" mass="59968">MGDEQSGIPEAPGMEMSHVDSQYATSNTGFNRLTEEADSESPVYPSGLKLALVFFALCLTVFLVALDQTIIATAIPTITSQFHSVEDIGWYGSAFLLTNCSFQLFFGKLYSLLSLKWTFVGAVMVFEVGSAICGASPNSVALIIGRAIAGIGGAGIFSGALIIIAKSVPLSKRPAFTGIIGAVWGIASVIGPLLGGAFTTHVSWRWCFYINLPIGVIAIPVILLFLSSPKPENRPKPEGWATLSQFDPVGTILFVASIICLLIALQWGGTTYPWSDGRIIALLTVFAVLIILWVGAQWQSGENATVPPRILRQRTVACSTFYIFFASASFVLLIYYLPIWFQAIKGDSPDQSGIHNLPTVLSVVVFAIASGLGVSVVGYYTPFMIAGSMIMAVGAGLFLIFKVETPMSMWFGFQVIFGAGGGIGIELANIAVQTVLSEKDVSIGTSLVVFARSLGGAIFVSVGQNVFSNHVVAGMRAQVPELDPSVVLQSGATDLRRTLMQAASGQAVEVATQVMEIYNNAIIQTFAVALALACVSIVGAVGVEWRSVKSTHKRPKSEEVQGHA</sequence>
<keyword evidence="3" id="KW-0813">Transport</keyword>
<feature type="transmembrane region" description="Helical" evidence="9">
    <location>
        <begin position="407"/>
        <end position="429"/>
    </location>
</feature>
<dbReference type="InterPro" id="IPR011701">
    <property type="entry name" value="MFS"/>
</dbReference>
<dbReference type="CDD" id="cd17502">
    <property type="entry name" value="MFS_Azr1_MDR_like"/>
    <property type="match status" value="1"/>
</dbReference>
<evidence type="ECO:0000259" key="10">
    <source>
        <dbReference type="PROSITE" id="PS50850"/>
    </source>
</evidence>
<reference evidence="11" key="1">
    <citation type="submission" date="2022-12" db="EMBL/GenBank/DDBJ databases">
        <authorList>
            <person name="Petersen C."/>
        </authorList>
    </citation>
    <scope>NUCLEOTIDE SEQUENCE</scope>
    <source>
        <strain evidence="11">IBT 3081</strain>
    </source>
</reference>
<keyword evidence="12" id="KW-1185">Reference proteome</keyword>
<dbReference type="GO" id="GO:0005886">
    <property type="term" value="C:plasma membrane"/>
    <property type="evidence" value="ECO:0007669"/>
    <property type="project" value="UniProtKB-SubCell"/>
</dbReference>
<comment type="caution">
    <text evidence="11">The sequence shown here is derived from an EMBL/GenBank/DDBJ whole genome shotgun (WGS) entry which is preliminary data.</text>
</comment>
<organism evidence="11 12">
    <name type="scientific">Penicillium concentricum</name>
    <dbReference type="NCBI Taxonomy" id="293559"/>
    <lineage>
        <taxon>Eukaryota</taxon>
        <taxon>Fungi</taxon>
        <taxon>Dikarya</taxon>
        <taxon>Ascomycota</taxon>
        <taxon>Pezizomycotina</taxon>
        <taxon>Eurotiomycetes</taxon>
        <taxon>Eurotiomycetidae</taxon>
        <taxon>Eurotiales</taxon>
        <taxon>Aspergillaceae</taxon>
        <taxon>Penicillium</taxon>
    </lineage>
</organism>
<comment type="subcellular location">
    <subcellularLocation>
        <location evidence="1">Cell membrane</location>
        <topology evidence="1">Multi-pass membrane protein</topology>
    </subcellularLocation>
</comment>
<feature type="transmembrane region" description="Helical" evidence="9">
    <location>
        <begin position="383"/>
        <end position="401"/>
    </location>
</feature>
<evidence type="ECO:0000256" key="7">
    <source>
        <dbReference type="ARBA" id="ARBA00023136"/>
    </source>
</evidence>
<feature type="transmembrane region" description="Helical" evidence="9">
    <location>
        <begin position="50"/>
        <end position="76"/>
    </location>
</feature>